<keyword evidence="6 14" id="KW-0132">Cell division</keyword>
<evidence type="ECO:0000256" key="3">
    <source>
        <dbReference type="ARBA" id="ARBA00012211"/>
    </source>
</evidence>
<keyword evidence="7 14" id="KW-0547">Nucleotide-binding</keyword>
<dbReference type="EMBL" id="DTOZ01000137">
    <property type="protein sequence ID" value="HGE78363.1"/>
    <property type="molecule type" value="Genomic_DNA"/>
</dbReference>
<dbReference type="InterPro" id="IPR005758">
    <property type="entry name" value="UDP-N-AcMur_Ala_ligase_MurC"/>
</dbReference>
<dbReference type="SUPFAM" id="SSF53244">
    <property type="entry name" value="MurD-like peptide ligases, peptide-binding domain"/>
    <property type="match status" value="1"/>
</dbReference>
<feature type="domain" description="Mur ligase N-terminal catalytic" evidence="16">
    <location>
        <begin position="10"/>
        <end position="106"/>
    </location>
</feature>
<keyword evidence="9 14" id="KW-0133">Cell shape</keyword>
<evidence type="ECO:0000256" key="12">
    <source>
        <dbReference type="ARBA" id="ARBA00023316"/>
    </source>
</evidence>
<keyword evidence="15" id="KW-1133">Transmembrane helix</keyword>
<evidence type="ECO:0000256" key="14">
    <source>
        <dbReference type="HAMAP-Rule" id="MF_00046"/>
    </source>
</evidence>
<dbReference type="HAMAP" id="MF_00046">
    <property type="entry name" value="MurC"/>
    <property type="match status" value="1"/>
</dbReference>
<keyword evidence="15" id="KW-0472">Membrane</keyword>
<dbReference type="InterPro" id="IPR036615">
    <property type="entry name" value="Mur_ligase_C_dom_sf"/>
</dbReference>
<dbReference type="GO" id="GO:0005737">
    <property type="term" value="C:cytoplasm"/>
    <property type="evidence" value="ECO:0007669"/>
    <property type="project" value="UniProtKB-SubCell"/>
</dbReference>
<dbReference type="NCBIfam" id="TIGR01082">
    <property type="entry name" value="murC"/>
    <property type="match status" value="1"/>
</dbReference>
<keyword evidence="10 14" id="KW-0573">Peptidoglycan synthesis</keyword>
<dbReference type="GO" id="GO:0008360">
    <property type="term" value="P:regulation of cell shape"/>
    <property type="evidence" value="ECO:0007669"/>
    <property type="project" value="UniProtKB-KW"/>
</dbReference>
<dbReference type="PANTHER" id="PTHR43445:SF3">
    <property type="entry name" value="UDP-N-ACETYLMURAMATE--L-ALANINE LIGASE"/>
    <property type="match status" value="1"/>
</dbReference>
<proteinExistence type="inferred from homology"/>
<dbReference type="UniPathway" id="UPA00219"/>
<feature type="binding site" evidence="14">
    <location>
        <begin position="115"/>
        <end position="121"/>
    </location>
    <ligand>
        <name>ATP</name>
        <dbReference type="ChEBI" id="CHEBI:30616"/>
    </ligand>
</feature>
<dbReference type="InterPro" id="IPR036565">
    <property type="entry name" value="Mur-like_cat_sf"/>
</dbReference>
<dbReference type="Gene3D" id="3.40.1190.10">
    <property type="entry name" value="Mur-like, catalytic domain"/>
    <property type="match status" value="1"/>
</dbReference>
<dbReference type="Pfam" id="PF08245">
    <property type="entry name" value="Mur_ligase_M"/>
    <property type="match status" value="1"/>
</dbReference>
<keyword evidence="11 14" id="KW-0131">Cell cycle</keyword>
<evidence type="ECO:0000256" key="13">
    <source>
        <dbReference type="ARBA" id="ARBA00047833"/>
    </source>
</evidence>
<reference evidence="19" key="1">
    <citation type="journal article" date="2020" name="mSystems">
        <title>Genome- and Community-Level Interaction Insights into Carbon Utilization and Element Cycling Functions of Hydrothermarchaeota in Hydrothermal Sediment.</title>
        <authorList>
            <person name="Zhou Z."/>
            <person name="Liu Y."/>
            <person name="Xu W."/>
            <person name="Pan J."/>
            <person name="Luo Z.H."/>
            <person name="Li M."/>
        </authorList>
    </citation>
    <scope>NUCLEOTIDE SEQUENCE [LARGE SCALE GENOMIC DNA]</scope>
    <source>
        <strain evidence="19">SpSt-961</strain>
    </source>
</reference>
<evidence type="ECO:0000259" key="17">
    <source>
        <dbReference type="Pfam" id="PF02875"/>
    </source>
</evidence>
<feature type="transmembrane region" description="Helical" evidence="15">
    <location>
        <begin position="12"/>
        <end position="33"/>
    </location>
</feature>
<comment type="catalytic activity">
    <reaction evidence="13 14">
        <text>UDP-N-acetyl-alpha-D-muramate + L-alanine + ATP = UDP-N-acetyl-alpha-D-muramoyl-L-alanine + ADP + phosphate + H(+)</text>
        <dbReference type="Rhea" id="RHEA:23372"/>
        <dbReference type="ChEBI" id="CHEBI:15378"/>
        <dbReference type="ChEBI" id="CHEBI:30616"/>
        <dbReference type="ChEBI" id="CHEBI:43474"/>
        <dbReference type="ChEBI" id="CHEBI:57972"/>
        <dbReference type="ChEBI" id="CHEBI:70757"/>
        <dbReference type="ChEBI" id="CHEBI:83898"/>
        <dbReference type="ChEBI" id="CHEBI:456216"/>
        <dbReference type="EC" id="6.3.2.8"/>
    </reaction>
</comment>
<feature type="domain" description="Mur ligase C-terminal" evidence="17">
    <location>
        <begin position="313"/>
        <end position="443"/>
    </location>
</feature>
<dbReference type="Gene3D" id="3.40.50.720">
    <property type="entry name" value="NAD(P)-binding Rossmann-like Domain"/>
    <property type="match status" value="1"/>
</dbReference>
<evidence type="ECO:0000256" key="9">
    <source>
        <dbReference type="ARBA" id="ARBA00022960"/>
    </source>
</evidence>
<evidence type="ECO:0000256" key="1">
    <source>
        <dbReference type="ARBA" id="ARBA00004496"/>
    </source>
</evidence>
<evidence type="ECO:0000256" key="4">
    <source>
        <dbReference type="ARBA" id="ARBA00022490"/>
    </source>
</evidence>
<evidence type="ECO:0000256" key="2">
    <source>
        <dbReference type="ARBA" id="ARBA00004752"/>
    </source>
</evidence>
<dbReference type="InterPro" id="IPR000713">
    <property type="entry name" value="Mur_ligase_N"/>
</dbReference>
<name>A0A7V3RHK0_UNCW3</name>
<comment type="function">
    <text evidence="14">Cell wall formation.</text>
</comment>
<comment type="similarity">
    <text evidence="14">Belongs to the MurCDEF family.</text>
</comment>
<comment type="subcellular location">
    <subcellularLocation>
        <location evidence="1 14">Cytoplasm</location>
    </subcellularLocation>
</comment>
<dbReference type="AlphaFoldDB" id="A0A7V3RHK0"/>
<dbReference type="GO" id="GO:0008763">
    <property type="term" value="F:UDP-N-acetylmuramate-L-alanine ligase activity"/>
    <property type="evidence" value="ECO:0007669"/>
    <property type="project" value="UniProtKB-UniRule"/>
</dbReference>
<accession>A0A7V3RHK0</accession>
<evidence type="ECO:0000259" key="18">
    <source>
        <dbReference type="Pfam" id="PF08245"/>
    </source>
</evidence>
<dbReference type="Pfam" id="PF01225">
    <property type="entry name" value="Mur_ligase"/>
    <property type="match status" value="1"/>
</dbReference>
<protein>
    <recommendedName>
        <fullName evidence="3 14">UDP-N-acetylmuramate--L-alanine ligase</fullName>
        <ecNumber evidence="3 14">6.3.2.8</ecNumber>
    </recommendedName>
    <alternativeName>
        <fullName evidence="14">UDP-N-acetylmuramoyl-L-alanine synthetase</fullName>
    </alternativeName>
</protein>
<keyword evidence="4 14" id="KW-0963">Cytoplasm</keyword>
<sequence length="457" mass="51517">MRKILGRTSHIHFVGIGGIGMSGLALIFHNLGFKITGSDIKRSSIIDGLKKSGIKVKLKHKPENIKNADVVVYSTAVRPDNCEIIEAMKIGIPVIHRSELLAELTRIKDSICISGTHGKTTTSSMVGEVLKKGRFMPTTVIGGIVKGGSQAWFGKGNYLVCEADESDKSFLKLLPSYAVITNIEPEHLEYYKDLKEIEDNFVYFANHVPFWGCVFLGADSPSNLNIKERIKRRVILYGLNENAHLRVEEIQKKNFGNVFKVMWHNKALGWFELNIPGRHNVINSLAAIGIGLELGVPIPKIREALKGFKGVHRRIECHGKIKGILVFEDYGHHPTEISVTLQTLKEYFPERRIISIFQPHRYTRTYYLFDQFSRAFIFANIVIVTEIYPAHEIPIPGINGAALARRIGKEQEGVFYIEDFKEIVEFLKKTVQPDDIIIVQGAGDINRIIPMIFEALK</sequence>
<evidence type="ECO:0000256" key="5">
    <source>
        <dbReference type="ARBA" id="ARBA00022598"/>
    </source>
</evidence>
<dbReference type="SUPFAM" id="SSF51984">
    <property type="entry name" value="MurCD N-terminal domain"/>
    <property type="match status" value="1"/>
</dbReference>
<dbReference type="InterPro" id="IPR004101">
    <property type="entry name" value="Mur_ligase_C"/>
</dbReference>
<keyword evidence="15" id="KW-0812">Transmembrane</keyword>
<dbReference type="GO" id="GO:0009252">
    <property type="term" value="P:peptidoglycan biosynthetic process"/>
    <property type="evidence" value="ECO:0007669"/>
    <property type="project" value="UniProtKB-UniRule"/>
</dbReference>
<keyword evidence="12 14" id="KW-0961">Cell wall biogenesis/degradation</keyword>
<evidence type="ECO:0000256" key="6">
    <source>
        <dbReference type="ARBA" id="ARBA00022618"/>
    </source>
</evidence>
<dbReference type="Gene3D" id="3.90.190.20">
    <property type="entry name" value="Mur ligase, C-terminal domain"/>
    <property type="match status" value="1"/>
</dbReference>
<dbReference type="InterPro" id="IPR013221">
    <property type="entry name" value="Mur_ligase_cen"/>
</dbReference>
<evidence type="ECO:0000256" key="11">
    <source>
        <dbReference type="ARBA" id="ARBA00023306"/>
    </source>
</evidence>
<gene>
    <name evidence="14" type="primary">murC</name>
    <name evidence="19" type="ORF">ENX68_05115</name>
</gene>
<keyword evidence="8 14" id="KW-0067">ATP-binding</keyword>
<dbReference type="SUPFAM" id="SSF53623">
    <property type="entry name" value="MurD-like peptide ligases, catalytic domain"/>
    <property type="match status" value="1"/>
</dbReference>
<evidence type="ECO:0000256" key="15">
    <source>
        <dbReference type="SAM" id="Phobius"/>
    </source>
</evidence>
<evidence type="ECO:0000256" key="7">
    <source>
        <dbReference type="ARBA" id="ARBA00022741"/>
    </source>
</evidence>
<dbReference type="InterPro" id="IPR050061">
    <property type="entry name" value="MurCDEF_pg_biosynth"/>
</dbReference>
<evidence type="ECO:0000313" key="19">
    <source>
        <dbReference type="EMBL" id="HGE78363.1"/>
    </source>
</evidence>
<dbReference type="PANTHER" id="PTHR43445">
    <property type="entry name" value="UDP-N-ACETYLMURAMATE--L-ALANINE LIGASE-RELATED"/>
    <property type="match status" value="1"/>
</dbReference>
<organism evidence="19">
    <name type="scientific">candidate division WOR-3 bacterium</name>
    <dbReference type="NCBI Taxonomy" id="2052148"/>
    <lineage>
        <taxon>Bacteria</taxon>
        <taxon>Bacteria division WOR-3</taxon>
    </lineage>
</organism>
<evidence type="ECO:0000256" key="8">
    <source>
        <dbReference type="ARBA" id="ARBA00022840"/>
    </source>
</evidence>
<dbReference type="Pfam" id="PF02875">
    <property type="entry name" value="Mur_ligase_C"/>
    <property type="match status" value="1"/>
</dbReference>
<comment type="pathway">
    <text evidence="2 14">Cell wall biogenesis; peptidoglycan biosynthesis.</text>
</comment>
<dbReference type="GO" id="GO:0071555">
    <property type="term" value="P:cell wall organization"/>
    <property type="evidence" value="ECO:0007669"/>
    <property type="project" value="UniProtKB-KW"/>
</dbReference>
<dbReference type="EC" id="6.3.2.8" evidence="3 14"/>
<feature type="domain" description="Mur ligase central" evidence="18">
    <location>
        <begin position="113"/>
        <end position="290"/>
    </location>
</feature>
<dbReference type="GO" id="GO:0051301">
    <property type="term" value="P:cell division"/>
    <property type="evidence" value="ECO:0007669"/>
    <property type="project" value="UniProtKB-KW"/>
</dbReference>
<evidence type="ECO:0000259" key="16">
    <source>
        <dbReference type="Pfam" id="PF01225"/>
    </source>
</evidence>
<comment type="caution">
    <text evidence="19">The sequence shown here is derived from an EMBL/GenBank/DDBJ whole genome shotgun (WGS) entry which is preliminary data.</text>
</comment>
<dbReference type="GO" id="GO:0005524">
    <property type="term" value="F:ATP binding"/>
    <property type="evidence" value="ECO:0007669"/>
    <property type="project" value="UniProtKB-UniRule"/>
</dbReference>
<evidence type="ECO:0000256" key="10">
    <source>
        <dbReference type="ARBA" id="ARBA00022984"/>
    </source>
</evidence>
<keyword evidence="5 14" id="KW-0436">Ligase</keyword>